<dbReference type="RefSeq" id="WP_075082069.1">
    <property type="nucleotide sequence ID" value="NZ_CP042912.1"/>
</dbReference>
<dbReference type="PIRSF" id="PIRSF000390">
    <property type="entry name" value="PLP_StrS"/>
    <property type="match status" value="1"/>
</dbReference>
<keyword evidence="1 4" id="KW-0663">Pyridoxal phosphate</keyword>
<feature type="active site" description="Proton acceptor" evidence="3">
    <location>
        <position position="198"/>
    </location>
</feature>
<dbReference type="SUPFAM" id="SSF53383">
    <property type="entry name" value="PLP-dependent transferases"/>
    <property type="match status" value="1"/>
</dbReference>
<organism evidence="6 7">
    <name type="scientific">Mariniblastus fucicola</name>
    <dbReference type="NCBI Taxonomy" id="980251"/>
    <lineage>
        <taxon>Bacteria</taxon>
        <taxon>Pseudomonadati</taxon>
        <taxon>Planctomycetota</taxon>
        <taxon>Planctomycetia</taxon>
        <taxon>Pirellulales</taxon>
        <taxon>Pirellulaceae</taxon>
        <taxon>Mariniblastus</taxon>
    </lineage>
</organism>
<evidence type="ECO:0000256" key="1">
    <source>
        <dbReference type="ARBA" id="ARBA00022898"/>
    </source>
</evidence>
<dbReference type="EC" id="2.6.1.50" evidence="6"/>
<protein>
    <submittedName>
        <fullName evidence="6">L-glutamine:scyllo-inosose aminotransferase</fullName>
        <ecNumber evidence="6">2.6.1.50</ecNumber>
    </submittedName>
</protein>
<dbReference type="Pfam" id="PF01041">
    <property type="entry name" value="DegT_DnrJ_EryC1"/>
    <property type="match status" value="1"/>
</dbReference>
<dbReference type="Gene3D" id="3.40.640.10">
    <property type="entry name" value="Type I PLP-dependent aspartate aminotransferase-like (Major domain)"/>
    <property type="match status" value="1"/>
</dbReference>
<keyword evidence="6" id="KW-0032">Aminotransferase</keyword>
<evidence type="ECO:0000313" key="7">
    <source>
        <dbReference type="Proteomes" id="UP000322214"/>
    </source>
</evidence>
<dbReference type="PANTHER" id="PTHR30244:SF36">
    <property type="entry name" value="3-OXO-GLUCOSE-6-PHOSPHATE:GLUTAMATE AMINOTRANSFERASE"/>
    <property type="match status" value="1"/>
</dbReference>
<evidence type="ECO:0000256" key="2">
    <source>
        <dbReference type="ARBA" id="ARBA00037999"/>
    </source>
</evidence>
<dbReference type="STRING" id="980251.GCA_001642875_02730"/>
<dbReference type="Gene3D" id="3.90.1150.10">
    <property type="entry name" value="Aspartate Aminotransferase, domain 1"/>
    <property type="match status" value="1"/>
</dbReference>
<evidence type="ECO:0000256" key="4">
    <source>
        <dbReference type="PIRSR" id="PIRSR000390-2"/>
    </source>
</evidence>
<dbReference type="PANTHER" id="PTHR30244">
    <property type="entry name" value="TRANSAMINASE"/>
    <property type="match status" value="1"/>
</dbReference>
<proteinExistence type="inferred from homology"/>
<dbReference type="InterPro" id="IPR000653">
    <property type="entry name" value="DegT/StrS_aminotransferase"/>
</dbReference>
<reference evidence="6 7" key="1">
    <citation type="submission" date="2019-08" db="EMBL/GenBank/DDBJ databases">
        <title>Deep-cultivation of Planctomycetes and their phenomic and genomic characterization uncovers novel biology.</title>
        <authorList>
            <person name="Wiegand S."/>
            <person name="Jogler M."/>
            <person name="Boedeker C."/>
            <person name="Pinto D."/>
            <person name="Vollmers J."/>
            <person name="Rivas-Marin E."/>
            <person name="Kohn T."/>
            <person name="Peeters S.H."/>
            <person name="Heuer A."/>
            <person name="Rast P."/>
            <person name="Oberbeckmann S."/>
            <person name="Bunk B."/>
            <person name="Jeske O."/>
            <person name="Meyerdierks A."/>
            <person name="Storesund J.E."/>
            <person name="Kallscheuer N."/>
            <person name="Luecker S."/>
            <person name="Lage O.M."/>
            <person name="Pohl T."/>
            <person name="Merkel B.J."/>
            <person name="Hornburger P."/>
            <person name="Mueller R.-W."/>
            <person name="Bruemmer F."/>
            <person name="Labrenz M."/>
            <person name="Spormann A.M."/>
            <person name="Op den Camp H."/>
            <person name="Overmann J."/>
            <person name="Amann R."/>
            <person name="Jetten M.S.M."/>
            <person name="Mascher T."/>
            <person name="Medema M.H."/>
            <person name="Devos D.P."/>
            <person name="Kaster A.-K."/>
            <person name="Ovreas L."/>
            <person name="Rohde M."/>
            <person name="Galperin M.Y."/>
            <person name="Jogler C."/>
        </authorList>
    </citation>
    <scope>NUCLEOTIDE SEQUENCE [LARGE SCALE GENOMIC DNA]</scope>
    <source>
        <strain evidence="6 7">FC18</strain>
    </source>
</reference>
<gene>
    <name evidence="6" type="primary">stsC</name>
    <name evidence="6" type="ORF">MFFC18_33440</name>
</gene>
<name>A0A5B9PE21_9BACT</name>
<dbReference type="Proteomes" id="UP000322214">
    <property type="component" value="Chromosome"/>
</dbReference>
<evidence type="ECO:0000256" key="3">
    <source>
        <dbReference type="PIRSR" id="PIRSR000390-1"/>
    </source>
</evidence>
<dbReference type="EMBL" id="CP042912">
    <property type="protein sequence ID" value="QEG23445.1"/>
    <property type="molecule type" value="Genomic_DNA"/>
</dbReference>
<keyword evidence="7" id="KW-1185">Reference proteome</keyword>
<dbReference type="KEGG" id="mff:MFFC18_33440"/>
<comment type="similarity">
    <text evidence="2 5">Belongs to the DegT/DnrJ/EryC1 family.</text>
</comment>
<dbReference type="AlphaFoldDB" id="A0A5B9PE21"/>
<dbReference type="GO" id="GO:0047310">
    <property type="term" value="F:glutamine-scyllo-inositol transaminase activity"/>
    <property type="evidence" value="ECO:0007669"/>
    <property type="project" value="UniProtKB-EC"/>
</dbReference>
<evidence type="ECO:0000256" key="5">
    <source>
        <dbReference type="RuleBase" id="RU004508"/>
    </source>
</evidence>
<evidence type="ECO:0000313" key="6">
    <source>
        <dbReference type="EMBL" id="QEG23445.1"/>
    </source>
</evidence>
<keyword evidence="6" id="KW-0808">Transferase</keyword>
<feature type="modified residue" description="N6-(pyridoxal phosphate)lysine" evidence="4">
    <location>
        <position position="198"/>
    </location>
</feature>
<dbReference type="GO" id="GO:0030170">
    <property type="term" value="F:pyridoxal phosphate binding"/>
    <property type="evidence" value="ECO:0007669"/>
    <property type="project" value="TreeGrafter"/>
</dbReference>
<dbReference type="InterPro" id="IPR015421">
    <property type="entry name" value="PyrdxlP-dep_Trfase_major"/>
</dbReference>
<sequence>MTRLERLAINGGPKSVTNPISPWPIASEKVKAAISVLVDSNAWGLYDGASTNQLQQCMESLFDCTHSLLTCSGTMAVELALRGVGVKPDSEVILAAYDFPGNFRAIEAIGATPVLVDVVPGGWVMQTEQLAAAISENTSAVLVSHLHGQLLSVEAVRNALPESISIVEDCCQVPGARIEARPCGSFGDVSAFSFGGSKLLSAGRGGAVLSNDELVIGKARNFGARGNDAFPLSQLQAAVLIPQLDELQERSAARQSAVEAISAAVDKVCGTKLKRPETQADSAWYKLPWQLRDSIDREVVLSMLRAEGVPVDIGFRGFAKRTARRCRKVGEYPNAIRAASSTILLHHPALLEPAETRAQIVSGIEKVMDCIDE</sequence>
<accession>A0A5B9PE21</accession>
<dbReference type="InterPro" id="IPR015422">
    <property type="entry name" value="PyrdxlP-dep_Trfase_small"/>
</dbReference>
<dbReference type="InterPro" id="IPR015424">
    <property type="entry name" value="PyrdxlP-dep_Trfase"/>
</dbReference>
<dbReference type="GO" id="GO:0000271">
    <property type="term" value="P:polysaccharide biosynthetic process"/>
    <property type="evidence" value="ECO:0007669"/>
    <property type="project" value="TreeGrafter"/>
</dbReference>